<keyword evidence="2" id="KW-1133">Transmembrane helix</keyword>
<proteinExistence type="predicted"/>
<feature type="transmembrane region" description="Helical" evidence="2">
    <location>
        <begin position="165"/>
        <end position="185"/>
    </location>
</feature>
<accession>A0A6L6PKK0</accession>
<keyword evidence="2" id="KW-0472">Membrane</keyword>
<dbReference type="AlphaFoldDB" id="A0A6L6PKK0"/>
<keyword evidence="2" id="KW-0812">Transmembrane</keyword>
<sequence>MPGATDHLRSRLWTAILRRRAPQWLAILAPLAIAAIALHPATATTTATTTAAAAPIAASAAATAGGAAAAGATAPTAAWLFALAATALCLVWIAVDAARWRHRINQQWPSWLNEAIPQLEDSSTLLAEEARTSIAKLQQQRLQARLADILTADDYKSIARKRTRFAILPLVLSLLAAGSAAAWHGKQTAPAAPPQAMQANKPIVDGEVHLRVTPPAYTGVAAFETGARDIQIPQYSEVRWCINNPRGAQPVVELGDGQTLPVTPDCAKLRIEDSLFWRIRGTRYNIRVTPDQPPQVTIAEPNELIHLLAKDAKTVQLSVSAKDDYAITRASLHMTLARGSGENIRFSDKEVPLPQSADPKKRDWRKQWTLAELGMEPGDELYFFVRATDNAPSPHIAQSPTYTLRLPGPDAESLDSTALPTMTKPENLRSQRQIIIDTEQLVADLKAHRDMPAATLRNRSETIAADQTKLRLRYGQFLGEESSLFGEEEHEEHHESGGAPERPGSEISVMKAFGHAHDQEGNATIFDPQTKAILRRALAAMWDAEKALRAISPKTALPPEYKALEAIKELQSAERVYLHRTAFAPPALKEEKRMTGDIVGAMSYKREQGAANDSVPAEVRDLVQALSQDGALPALWSKAARDTIGARITDQEQKLSAQRTVQDVQDGCVPCRAELRAWLRGTLADAPVLLQARPSAETPFSKAWSGKEQAK</sequence>
<keyword evidence="4" id="KW-1185">Reference proteome</keyword>
<evidence type="ECO:0000256" key="2">
    <source>
        <dbReference type="SAM" id="Phobius"/>
    </source>
</evidence>
<evidence type="ECO:0000313" key="3">
    <source>
        <dbReference type="EMBL" id="MTV39483.1"/>
    </source>
</evidence>
<dbReference type="EMBL" id="WNKY01000020">
    <property type="protein sequence ID" value="MTV39483.1"/>
    <property type="molecule type" value="Genomic_DNA"/>
</dbReference>
<protein>
    <submittedName>
        <fullName evidence="3">DUF4175 family protein</fullName>
    </submittedName>
</protein>
<evidence type="ECO:0000313" key="4">
    <source>
        <dbReference type="Proteomes" id="UP000475582"/>
    </source>
</evidence>
<organism evidence="3 4">
    <name type="scientific">Duganella radicis</name>
    <dbReference type="NCBI Taxonomy" id="551988"/>
    <lineage>
        <taxon>Bacteria</taxon>
        <taxon>Pseudomonadati</taxon>
        <taxon>Pseudomonadota</taxon>
        <taxon>Betaproteobacteria</taxon>
        <taxon>Burkholderiales</taxon>
        <taxon>Oxalobacteraceae</taxon>
        <taxon>Telluria group</taxon>
        <taxon>Duganella</taxon>
    </lineage>
</organism>
<feature type="region of interest" description="Disordered" evidence="1">
    <location>
        <begin position="485"/>
        <end position="505"/>
    </location>
</feature>
<dbReference type="OrthoDB" id="780137at2"/>
<dbReference type="RefSeq" id="WP_155465188.1">
    <property type="nucleotide sequence ID" value="NZ_WNKY01000020.1"/>
</dbReference>
<comment type="caution">
    <text evidence="3">The sequence shown here is derived from an EMBL/GenBank/DDBJ whole genome shotgun (WGS) entry which is preliminary data.</text>
</comment>
<evidence type="ECO:0000256" key="1">
    <source>
        <dbReference type="SAM" id="MobiDB-lite"/>
    </source>
</evidence>
<gene>
    <name evidence="3" type="ORF">GM676_18105</name>
</gene>
<reference evidence="3 4" key="1">
    <citation type="submission" date="2019-11" db="EMBL/GenBank/DDBJ databases">
        <title>Type strains purchased from KCTC, JCM and DSMZ.</title>
        <authorList>
            <person name="Lu H."/>
        </authorList>
    </citation>
    <scope>NUCLEOTIDE SEQUENCE [LARGE SCALE GENOMIC DNA]</scope>
    <source>
        <strain evidence="3 4">KCTC 22382</strain>
    </source>
</reference>
<dbReference type="Proteomes" id="UP000475582">
    <property type="component" value="Unassembled WGS sequence"/>
</dbReference>
<name>A0A6L6PKK0_9BURK</name>
<feature type="transmembrane region" description="Helical" evidence="2">
    <location>
        <begin position="77"/>
        <end position="95"/>
    </location>
</feature>